<comment type="caution">
    <text evidence="1">The sequence shown here is derived from an EMBL/GenBank/DDBJ whole genome shotgun (WGS) entry which is preliminary data.</text>
</comment>
<dbReference type="EMBL" id="JBJUIK010000009">
    <property type="protein sequence ID" value="KAL3519124.1"/>
    <property type="molecule type" value="Genomic_DNA"/>
</dbReference>
<protein>
    <submittedName>
        <fullName evidence="1">Uncharacterized protein</fullName>
    </submittedName>
</protein>
<evidence type="ECO:0000313" key="1">
    <source>
        <dbReference type="EMBL" id="KAL3519124.1"/>
    </source>
</evidence>
<dbReference type="Proteomes" id="UP001630127">
    <property type="component" value="Unassembled WGS sequence"/>
</dbReference>
<dbReference type="AlphaFoldDB" id="A0ABD2ZJ25"/>
<gene>
    <name evidence="1" type="ORF">ACH5RR_021713</name>
</gene>
<evidence type="ECO:0000313" key="2">
    <source>
        <dbReference type="Proteomes" id="UP001630127"/>
    </source>
</evidence>
<keyword evidence="2" id="KW-1185">Reference proteome</keyword>
<proteinExistence type="predicted"/>
<reference evidence="1 2" key="1">
    <citation type="submission" date="2024-11" db="EMBL/GenBank/DDBJ databases">
        <title>A near-complete genome assembly of Cinchona calisaya.</title>
        <authorList>
            <person name="Lian D.C."/>
            <person name="Zhao X.W."/>
            <person name="Wei L."/>
        </authorList>
    </citation>
    <scope>NUCLEOTIDE SEQUENCE [LARGE SCALE GENOMIC DNA]</scope>
    <source>
        <tissue evidence="1">Nenye</tissue>
    </source>
</reference>
<name>A0ABD2ZJ25_9GENT</name>
<sequence length="200" mass="22824">MFKIFAFKDEVVDNIKSCEPLVKRLLGILMKRLNVTEIDEAKPSLLIGSLGNFLSGLRASVPTPSTASSTSLEHSKATQPSIFILMDIEVSRGEKVYTMEEERISARNQDLPWTTQELANSVILSRDKDYTEHLASQKRYDETYISTMNMFNLLMVRNIREGHTAEVERLQGEIKHWKFKNETRTQALIAEAIKAKDLEC</sequence>
<accession>A0ABD2ZJ25</accession>
<organism evidence="1 2">
    <name type="scientific">Cinchona calisaya</name>
    <dbReference type="NCBI Taxonomy" id="153742"/>
    <lineage>
        <taxon>Eukaryota</taxon>
        <taxon>Viridiplantae</taxon>
        <taxon>Streptophyta</taxon>
        <taxon>Embryophyta</taxon>
        <taxon>Tracheophyta</taxon>
        <taxon>Spermatophyta</taxon>
        <taxon>Magnoliopsida</taxon>
        <taxon>eudicotyledons</taxon>
        <taxon>Gunneridae</taxon>
        <taxon>Pentapetalae</taxon>
        <taxon>asterids</taxon>
        <taxon>lamiids</taxon>
        <taxon>Gentianales</taxon>
        <taxon>Rubiaceae</taxon>
        <taxon>Cinchonoideae</taxon>
        <taxon>Cinchoneae</taxon>
        <taxon>Cinchona</taxon>
    </lineage>
</organism>